<dbReference type="PRINTS" id="PR00160">
    <property type="entry name" value="GLUTAREDOXIN"/>
</dbReference>
<dbReference type="GO" id="GO:0045454">
    <property type="term" value="P:cell redox homeostasis"/>
    <property type="evidence" value="ECO:0007669"/>
    <property type="project" value="TreeGrafter"/>
</dbReference>
<dbReference type="SUPFAM" id="SSF52833">
    <property type="entry name" value="Thioredoxin-like"/>
    <property type="match status" value="1"/>
</dbReference>
<organism evidence="2">
    <name type="scientific">invertebrate metagenome</name>
    <dbReference type="NCBI Taxonomy" id="1711999"/>
    <lineage>
        <taxon>unclassified sequences</taxon>
        <taxon>metagenomes</taxon>
        <taxon>organismal metagenomes</taxon>
    </lineage>
</organism>
<gene>
    <name evidence="2" type="primary">grxA</name>
    <name evidence="2" type="ORF">CI610_02291</name>
</gene>
<dbReference type="PANTHER" id="PTHR34386">
    <property type="entry name" value="GLUTAREDOXIN"/>
    <property type="match status" value="1"/>
</dbReference>
<evidence type="ECO:0000259" key="1">
    <source>
        <dbReference type="Pfam" id="PF00462"/>
    </source>
</evidence>
<feature type="domain" description="Glutaredoxin" evidence="1">
    <location>
        <begin position="5"/>
        <end position="65"/>
    </location>
</feature>
<dbReference type="GO" id="GO:0009055">
    <property type="term" value="F:electron transfer activity"/>
    <property type="evidence" value="ECO:0007669"/>
    <property type="project" value="TreeGrafter"/>
</dbReference>
<dbReference type="InterPro" id="IPR002109">
    <property type="entry name" value="Glutaredoxin"/>
</dbReference>
<dbReference type="NCBIfam" id="NF008401">
    <property type="entry name" value="PRK11200.1"/>
    <property type="match status" value="1"/>
</dbReference>
<dbReference type="InterPro" id="IPR051548">
    <property type="entry name" value="Grx-like_ET"/>
</dbReference>
<evidence type="ECO:0000313" key="2">
    <source>
        <dbReference type="EMBL" id="PJE78753.1"/>
    </source>
</evidence>
<dbReference type="Pfam" id="PF00462">
    <property type="entry name" value="Glutaredoxin"/>
    <property type="match status" value="1"/>
</dbReference>
<dbReference type="AlphaFoldDB" id="A0A2H9T6A9"/>
<proteinExistence type="predicted"/>
<dbReference type="CDD" id="cd02066">
    <property type="entry name" value="GRX_family"/>
    <property type="match status" value="1"/>
</dbReference>
<accession>A0A2H9T6A9</accession>
<reference evidence="2" key="1">
    <citation type="journal article" date="2017" name="Appl. Environ. Microbiol.">
        <title>Molecular characterization of an Endozoicomonas-like organism causing infection in king scallop Pecten maximus L.</title>
        <authorList>
            <person name="Cano I."/>
            <person name="van Aerle R."/>
            <person name="Ross S."/>
            <person name="Verner-Jeffreys D.W."/>
            <person name="Paley R.K."/>
            <person name="Rimmer G."/>
            <person name="Ryder D."/>
            <person name="Hooper P."/>
            <person name="Stone D."/>
            <person name="Feist S.W."/>
        </authorList>
    </citation>
    <scope>NUCLEOTIDE SEQUENCE</scope>
</reference>
<sequence length="82" mass="9311">MKRFTIFGRPGCGFCVQAQRLLESKEYPYKYVDIQKEGIGAEELSATVGRPVRTVPQIFYGEDYVGGYTELVAYLKEFTTAE</sequence>
<dbReference type="InterPro" id="IPR036249">
    <property type="entry name" value="Thioredoxin-like_sf"/>
</dbReference>
<dbReference type="InterPro" id="IPR014025">
    <property type="entry name" value="Glutaredoxin_subgr"/>
</dbReference>
<dbReference type="PANTHER" id="PTHR34386:SF1">
    <property type="entry name" value="GLUTAREDOXIN-LIKE PROTEIN NRDH"/>
    <property type="match status" value="1"/>
</dbReference>
<dbReference type="PROSITE" id="PS51354">
    <property type="entry name" value="GLUTAREDOXIN_2"/>
    <property type="match status" value="1"/>
</dbReference>
<comment type="caution">
    <text evidence="2">The sequence shown here is derived from an EMBL/GenBank/DDBJ whole genome shotgun (WGS) entry which is preliminary data.</text>
</comment>
<dbReference type="Gene3D" id="3.40.30.10">
    <property type="entry name" value="Glutaredoxin"/>
    <property type="match status" value="1"/>
</dbReference>
<dbReference type="EMBL" id="NSIT01000132">
    <property type="protein sequence ID" value="PJE78753.1"/>
    <property type="molecule type" value="Genomic_DNA"/>
</dbReference>
<name>A0A2H9T6A9_9ZZZZ</name>
<protein>
    <submittedName>
        <fullName evidence="2">Glutaredoxin 1</fullName>
    </submittedName>
</protein>